<dbReference type="STRING" id="218851.A0A2G5CP07"/>
<dbReference type="GO" id="GO:0044550">
    <property type="term" value="P:secondary metabolite biosynthetic process"/>
    <property type="evidence" value="ECO:0007669"/>
    <property type="project" value="UniProtKB-ARBA"/>
</dbReference>
<dbReference type="CDD" id="cd20653">
    <property type="entry name" value="CYP81"/>
    <property type="match status" value="1"/>
</dbReference>
<dbReference type="PRINTS" id="PR00463">
    <property type="entry name" value="EP450I"/>
</dbReference>
<evidence type="ECO:0000313" key="10">
    <source>
        <dbReference type="Proteomes" id="UP000230069"/>
    </source>
</evidence>
<dbReference type="AlphaFoldDB" id="A0A2G5CP07"/>
<dbReference type="GO" id="GO:0005506">
    <property type="term" value="F:iron ion binding"/>
    <property type="evidence" value="ECO:0007669"/>
    <property type="project" value="InterPro"/>
</dbReference>
<proteinExistence type="predicted"/>
<keyword evidence="3" id="KW-0812">Transmembrane</keyword>
<dbReference type="InterPro" id="IPR001128">
    <property type="entry name" value="Cyt_P450"/>
</dbReference>
<evidence type="ECO:0000256" key="2">
    <source>
        <dbReference type="ARBA" id="ARBA00022617"/>
    </source>
</evidence>
<evidence type="ECO:0000256" key="5">
    <source>
        <dbReference type="ARBA" id="ARBA00022989"/>
    </source>
</evidence>
<dbReference type="PRINTS" id="PR00385">
    <property type="entry name" value="P450"/>
</dbReference>
<evidence type="ECO:0000313" key="9">
    <source>
        <dbReference type="EMBL" id="PIA32979.1"/>
    </source>
</evidence>
<keyword evidence="10" id="KW-1185">Reference proteome</keyword>
<dbReference type="Gene3D" id="1.10.630.10">
    <property type="entry name" value="Cytochrome P450"/>
    <property type="match status" value="1"/>
</dbReference>
<gene>
    <name evidence="9" type="ORF">AQUCO_04200015v1</name>
</gene>
<evidence type="ECO:0000256" key="3">
    <source>
        <dbReference type="ARBA" id="ARBA00022692"/>
    </source>
</evidence>
<comment type="subcellular location">
    <subcellularLocation>
        <location evidence="1">Membrane</location>
    </subcellularLocation>
</comment>
<dbReference type="InterPro" id="IPR002401">
    <property type="entry name" value="Cyt_P450_E_grp-I"/>
</dbReference>
<evidence type="ECO:0000256" key="4">
    <source>
        <dbReference type="ARBA" id="ARBA00022723"/>
    </source>
</evidence>
<dbReference type="PANTHER" id="PTHR47947:SF3">
    <property type="entry name" value="CYTOCHROME P450 81D1-LIKE"/>
    <property type="match status" value="1"/>
</dbReference>
<dbReference type="OrthoDB" id="1055148at2759"/>
<dbReference type="EMBL" id="KZ305059">
    <property type="protein sequence ID" value="PIA32979.1"/>
    <property type="molecule type" value="Genomic_DNA"/>
</dbReference>
<keyword evidence="7" id="KW-0408">Iron</keyword>
<evidence type="ECO:0008006" key="11">
    <source>
        <dbReference type="Google" id="ProtNLM"/>
    </source>
</evidence>
<keyword evidence="8" id="KW-0472">Membrane</keyword>
<organism evidence="9 10">
    <name type="scientific">Aquilegia coerulea</name>
    <name type="common">Rocky mountain columbine</name>
    <dbReference type="NCBI Taxonomy" id="218851"/>
    <lineage>
        <taxon>Eukaryota</taxon>
        <taxon>Viridiplantae</taxon>
        <taxon>Streptophyta</taxon>
        <taxon>Embryophyta</taxon>
        <taxon>Tracheophyta</taxon>
        <taxon>Spermatophyta</taxon>
        <taxon>Magnoliopsida</taxon>
        <taxon>Ranunculales</taxon>
        <taxon>Ranunculaceae</taxon>
        <taxon>Thalictroideae</taxon>
        <taxon>Aquilegia</taxon>
    </lineage>
</organism>
<dbReference type="GO" id="GO:0016705">
    <property type="term" value="F:oxidoreductase activity, acting on paired donors, with incorporation or reduction of molecular oxygen"/>
    <property type="evidence" value="ECO:0007669"/>
    <property type="project" value="InterPro"/>
</dbReference>
<evidence type="ECO:0000256" key="1">
    <source>
        <dbReference type="ARBA" id="ARBA00004370"/>
    </source>
</evidence>
<dbReference type="InterPro" id="IPR036396">
    <property type="entry name" value="Cyt_P450_sf"/>
</dbReference>
<accession>A0A2G5CP07</accession>
<evidence type="ECO:0000256" key="7">
    <source>
        <dbReference type="ARBA" id="ARBA00023004"/>
    </source>
</evidence>
<dbReference type="GO" id="GO:0020037">
    <property type="term" value="F:heme binding"/>
    <property type="evidence" value="ECO:0007669"/>
    <property type="project" value="InterPro"/>
</dbReference>
<dbReference type="InterPro" id="IPR050651">
    <property type="entry name" value="Plant_Cytochrome_P450_Monoox"/>
</dbReference>
<evidence type="ECO:0000256" key="8">
    <source>
        <dbReference type="ARBA" id="ARBA00023136"/>
    </source>
</evidence>
<dbReference type="GO" id="GO:0004497">
    <property type="term" value="F:monooxygenase activity"/>
    <property type="evidence" value="ECO:0007669"/>
    <property type="project" value="InterPro"/>
</dbReference>
<dbReference type="FunFam" id="1.10.630.10:FF:000026">
    <property type="entry name" value="Cytochrome P450 82C4"/>
    <property type="match status" value="1"/>
</dbReference>
<name>A0A2G5CP07_AQUCA</name>
<dbReference type="GO" id="GO:0016020">
    <property type="term" value="C:membrane"/>
    <property type="evidence" value="ECO:0007669"/>
    <property type="project" value="UniProtKB-SubCell"/>
</dbReference>
<keyword evidence="2" id="KW-0349">Heme</keyword>
<keyword evidence="6" id="KW-0560">Oxidoreductase</keyword>
<dbReference type="InParanoid" id="A0A2G5CP07"/>
<keyword evidence="5" id="KW-1133">Transmembrane helix</keyword>
<dbReference type="PANTHER" id="PTHR47947">
    <property type="entry name" value="CYTOCHROME P450 82C3-RELATED"/>
    <property type="match status" value="1"/>
</dbReference>
<dbReference type="SUPFAM" id="SSF48264">
    <property type="entry name" value="Cytochrome P450"/>
    <property type="match status" value="1"/>
</dbReference>
<dbReference type="Proteomes" id="UP000230069">
    <property type="component" value="Unassembled WGS sequence"/>
</dbReference>
<protein>
    <recommendedName>
        <fullName evidence="11">Cytochrome P450</fullName>
    </recommendedName>
</protein>
<evidence type="ECO:0000256" key="6">
    <source>
        <dbReference type="ARBA" id="ARBA00023002"/>
    </source>
</evidence>
<reference evidence="9 10" key="1">
    <citation type="submission" date="2017-09" db="EMBL/GenBank/DDBJ databases">
        <title>WGS assembly of Aquilegia coerulea Goldsmith.</title>
        <authorList>
            <person name="Hodges S."/>
            <person name="Kramer E."/>
            <person name="Nordborg M."/>
            <person name="Tomkins J."/>
            <person name="Borevitz J."/>
            <person name="Derieg N."/>
            <person name="Yan J."/>
            <person name="Mihaltcheva S."/>
            <person name="Hayes R.D."/>
            <person name="Rokhsar D."/>
        </authorList>
    </citation>
    <scope>NUCLEOTIDE SEQUENCE [LARGE SCALE GENOMIC DNA]</scope>
    <source>
        <strain evidence="10">cv. Goldsmith</strain>
    </source>
</reference>
<sequence length="452" mass="52073">MEVFFYFLLFLSFILFSKFFFTRKTQNLPPTPPSLPVIGHLHLFKKSIHRTLAQLSNKYGPVLYLRFGSRPVLVVSSPSAVEDCFTKNNDIIFANRPRFMMGKLMGHNYTTMVWAPYGPNWQNLRRISAIEILSANRVHSFSDIRFGEIKSMIKRYSRQGYQYRTVEMKSMFFELTLNIMMKMIAGKVCYGENVEELEEAKRFHGIVKETFALSGASNIGDFLPFLRWFGVKGLEKRVLSCMAKRDKAMQELIEERRILRTTKEENKKQTLIDILLSLQETEPDYYTDEMIRGFTWVMFAAGTDTTAGTMEWAMSLLLNNPEVIKKAQAEIDFHVEQGRPLHESDLNKLPYLHCIINETLRMYPAGPLLVPHESSEDCTVGGFDVSGGTMLLVNMWAIQNDPNLWEEPNKFKPERFEVGEEMVDMSEGSGLSLPKLLPLEANEKINLPLFSF</sequence>
<dbReference type="Pfam" id="PF00067">
    <property type="entry name" value="p450"/>
    <property type="match status" value="1"/>
</dbReference>
<keyword evidence="4" id="KW-0479">Metal-binding</keyword>